<dbReference type="InterPro" id="IPR038883">
    <property type="entry name" value="AN11006-like"/>
</dbReference>
<keyword evidence="2" id="KW-1185">Reference proteome</keyword>
<evidence type="ECO:0000313" key="1">
    <source>
        <dbReference type="EMBL" id="KAF2796395.1"/>
    </source>
</evidence>
<dbReference type="PANTHER" id="PTHR42085">
    <property type="entry name" value="F-BOX DOMAIN-CONTAINING PROTEIN"/>
    <property type="match status" value="1"/>
</dbReference>
<dbReference type="PANTHER" id="PTHR42085:SF7">
    <property type="entry name" value="F-BOX DOMAIN-CONTAINING PROTEIN"/>
    <property type="match status" value="1"/>
</dbReference>
<dbReference type="EMBL" id="MU001832">
    <property type="protein sequence ID" value="KAF2796395.1"/>
    <property type="molecule type" value="Genomic_DNA"/>
</dbReference>
<organism evidence="1 2">
    <name type="scientific">Melanomma pulvis-pyrius CBS 109.77</name>
    <dbReference type="NCBI Taxonomy" id="1314802"/>
    <lineage>
        <taxon>Eukaryota</taxon>
        <taxon>Fungi</taxon>
        <taxon>Dikarya</taxon>
        <taxon>Ascomycota</taxon>
        <taxon>Pezizomycotina</taxon>
        <taxon>Dothideomycetes</taxon>
        <taxon>Pleosporomycetidae</taxon>
        <taxon>Pleosporales</taxon>
        <taxon>Melanommataceae</taxon>
        <taxon>Melanomma</taxon>
    </lineage>
</organism>
<name>A0A6A6XKJ9_9PLEO</name>
<dbReference type="Proteomes" id="UP000799757">
    <property type="component" value="Unassembled WGS sequence"/>
</dbReference>
<evidence type="ECO:0000313" key="2">
    <source>
        <dbReference type="Proteomes" id="UP000799757"/>
    </source>
</evidence>
<sequence>MLPTQLQDHATFLLRLPRELRDMIYPDIVKEASPILLASTSSTTAHPDPHPIACVLSSNPIIAAEALEAFYQCNTFILDLDPYLGDRKMWIHDSIPRSYIRHLVVVVEEETWEESRPIVPFVEFEQKNWNSAKRRRWIELLTFPKLETLTVNMVKKERKTFFWMFFSPILYELRARNSGFQIRFNVSFDQMLEEEWNSSVWGGINGLPVNEEFKPSGFIEVSGMFVPATDDDRQYVDDYLPEKIMPAARDVISGLFAESPARRRDLGSLYFVSEPPLLRVLMDEHWVVFKDCEKQRGA</sequence>
<protein>
    <submittedName>
        <fullName evidence="1">Uncharacterized protein</fullName>
    </submittedName>
</protein>
<dbReference type="OrthoDB" id="3734023at2759"/>
<accession>A0A6A6XKJ9</accession>
<proteinExistence type="predicted"/>
<dbReference type="AlphaFoldDB" id="A0A6A6XKJ9"/>
<reference evidence="1" key="1">
    <citation type="journal article" date="2020" name="Stud. Mycol.">
        <title>101 Dothideomycetes genomes: a test case for predicting lifestyles and emergence of pathogens.</title>
        <authorList>
            <person name="Haridas S."/>
            <person name="Albert R."/>
            <person name="Binder M."/>
            <person name="Bloem J."/>
            <person name="Labutti K."/>
            <person name="Salamov A."/>
            <person name="Andreopoulos B."/>
            <person name="Baker S."/>
            <person name="Barry K."/>
            <person name="Bills G."/>
            <person name="Bluhm B."/>
            <person name="Cannon C."/>
            <person name="Castanera R."/>
            <person name="Culley D."/>
            <person name="Daum C."/>
            <person name="Ezra D."/>
            <person name="Gonzalez J."/>
            <person name="Henrissat B."/>
            <person name="Kuo A."/>
            <person name="Liang C."/>
            <person name="Lipzen A."/>
            <person name="Lutzoni F."/>
            <person name="Magnuson J."/>
            <person name="Mondo S."/>
            <person name="Nolan M."/>
            <person name="Ohm R."/>
            <person name="Pangilinan J."/>
            <person name="Park H.-J."/>
            <person name="Ramirez L."/>
            <person name="Alfaro M."/>
            <person name="Sun H."/>
            <person name="Tritt A."/>
            <person name="Yoshinaga Y."/>
            <person name="Zwiers L.-H."/>
            <person name="Turgeon B."/>
            <person name="Goodwin S."/>
            <person name="Spatafora J."/>
            <person name="Crous P."/>
            <person name="Grigoriev I."/>
        </authorList>
    </citation>
    <scope>NUCLEOTIDE SEQUENCE</scope>
    <source>
        <strain evidence="1">CBS 109.77</strain>
    </source>
</reference>
<gene>
    <name evidence="1" type="ORF">K505DRAFT_323336</name>
</gene>